<protein>
    <submittedName>
        <fullName evidence="6">Conserved putative membrane protein</fullName>
    </submittedName>
</protein>
<organism evidence="6 7">
    <name type="scientific">Candidatus Criblamydia sequanensis CRIB-18</name>
    <dbReference type="NCBI Taxonomy" id="1437425"/>
    <lineage>
        <taxon>Bacteria</taxon>
        <taxon>Pseudomonadati</taxon>
        <taxon>Chlamydiota</taxon>
        <taxon>Chlamydiia</taxon>
        <taxon>Parachlamydiales</taxon>
        <taxon>Candidatus Criblamydiaceae</taxon>
        <taxon>Candidatus Criblamydia</taxon>
    </lineage>
</organism>
<dbReference type="STRING" id="1437425.CSEC_1915"/>
<reference evidence="6" key="2">
    <citation type="submission" date="2014-09" db="EMBL/GenBank/DDBJ databases">
        <title>Criblamydia sequanensis harbors a mega-plasmid encoding arsenite resistance.</title>
        <authorList>
            <person name="Bertelli C."/>
            <person name="Goesmann A."/>
            <person name="Greub G."/>
        </authorList>
    </citation>
    <scope>NUCLEOTIDE SEQUENCE [LARGE SCALE GENOMIC DNA]</scope>
    <source>
        <strain evidence="6">CRIB-18</strain>
    </source>
</reference>
<keyword evidence="4 5" id="KW-0472">Membrane</keyword>
<comment type="subcellular location">
    <subcellularLocation>
        <location evidence="1">Endomembrane system</location>
        <topology evidence="1">Multi-pass membrane protein</topology>
    </subcellularLocation>
</comment>
<sequence>MSGSHFDNKEAIHHVVEKQAQGIVDAAEVHGREIPGNLFAFADSAKECAIILGVLGVLSPFFIDSFSFTFRFFLIFAIALIIWKTFRSALLGWSRLERLHRIIAQEKWEIEHHRTQEKIELKALYEAKGFQGSLLDEVVEVLMADGDRLLKVMVEEELGLTLEKQEHPLKQAMGAALGSFLAGIMILLAFYFFPSHGSSIAALFIIGASGALAAYFEKNETLPAIVWNIGLGILVMGSSYFLAQFFQTF</sequence>
<name>A0A090CZW5_9BACT</name>
<dbReference type="EMBL" id="CCEJ010000009">
    <property type="protein sequence ID" value="CDR34722.1"/>
    <property type="molecule type" value="Genomic_DNA"/>
</dbReference>
<dbReference type="InterPro" id="IPR008217">
    <property type="entry name" value="Ccc1_fam"/>
</dbReference>
<evidence type="ECO:0000313" key="7">
    <source>
        <dbReference type="Proteomes" id="UP000031552"/>
    </source>
</evidence>
<dbReference type="GO" id="GO:0005384">
    <property type="term" value="F:manganese ion transmembrane transporter activity"/>
    <property type="evidence" value="ECO:0007669"/>
    <property type="project" value="InterPro"/>
</dbReference>
<feature type="transmembrane region" description="Helical" evidence="5">
    <location>
        <begin position="225"/>
        <end position="246"/>
    </location>
</feature>
<dbReference type="RefSeq" id="WP_041018266.1">
    <property type="nucleotide sequence ID" value="NZ_CCEJ010000009.1"/>
</dbReference>
<evidence type="ECO:0000256" key="1">
    <source>
        <dbReference type="ARBA" id="ARBA00004127"/>
    </source>
</evidence>
<dbReference type="Pfam" id="PF01988">
    <property type="entry name" value="VIT1"/>
    <property type="match status" value="1"/>
</dbReference>
<keyword evidence="2 5" id="KW-0812">Transmembrane</keyword>
<gene>
    <name evidence="6" type="ORF">CSEC_1915</name>
</gene>
<dbReference type="eggNOG" id="COG1814">
    <property type="taxonomic scope" value="Bacteria"/>
</dbReference>
<evidence type="ECO:0000313" key="6">
    <source>
        <dbReference type="EMBL" id="CDR34722.1"/>
    </source>
</evidence>
<feature type="transmembrane region" description="Helical" evidence="5">
    <location>
        <begin position="68"/>
        <end position="86"/>
    </location>
</feature>
<evidence type="ECO:0000256" key="4">
    <source>
        <dbReference type="ARBA" id="ARBA00023136"/>
    </source>
</evidence>
<dbReference type="OrthoDB" id="20892at2"/>
<accession>A0A090CZW5</accession>
<dbReference type="Proteomes" id="UP000031552">
    <property type="component" value="Unassembled WGS sequence"/>
</dbReference>
<keyword evidence="7" id="KW-1185">Reference proteome</keyword>
<dbReference type="GO" id="GO:0012505">
    <property type="term" value="C:endomembrane system"/>
    <property type="evidence" value="ECO:0007669"/>
    <property type="project" value="UniProtKB-SubCell"/>
</dbReference>
<dbReference type="GO" id="GO:0030026">
    <property type="term" value="P:intracellular manganese ion homeostasis"/>
    <property type="evidence" value="ECO:0007669"/>
    <property type="project" value="InterPro"/>
</dbReference>
<dbReference type="AlphaFoldDB" id="A0A090CZW5"/>
<keyword evidence="3 5" id="KW-1133">Transmembrane helix</keyword>
<feature type="transmembrane region" description="Helical" evidence="5">
    <location>
        <begin position="199"/>
        <end position="216"/>
    </location>
</feature>
<evidence type="ECO:0000256" key="3">
    <source>
        <dbReference type="ARBA" id="ARBA00022989"/>
    </source>
</evidence>
<feature type="transmembrane region" description="Helical" evidence="5">
    <location>
        <begin position="172"/>
        <end position="193"/>
    </location>
</feature>
<evidence type="ECO:0000256" key="5">
    <source>
        <dbReference type="SAM" id="Phobius"/>
    </source>
</evidence>
<comment type="caution">
    <text evidence="6">The sequence shown here is derived from an EMBL/GenBank/DDBJ whole genome shotgun (WGS) entry which is preliminary data.</text>
</comment>
<evidence type="ECO:0000256" key="2">
    <source>
        <dbReference type="ARBA" id="ARBA00022692"/>
    </source>
</evidence>
<proteinExistence type="predicted"/>
<reference evidence="6" key="1">
    <citation type="submission" date="2013-12" db="EMBL/GenBank/DDBJ databases">
        <authorList>
            <person name="Linke B."/>
        </authorList>
    </citation>
    <scope>NUCLEOTIDE SEQUENCE [LARGE SCALE GENOMIC DNA]</scope>
    <source>
        <strain evidence="6">CRIB-18</strain>
    </source>
</reference>